<name>A0A5P8WD15_9NOSO</name>
<dbReference type="Proteomes" id="UP000326678">
    <property type="component" value="Chromosome Gxm2"/>
</dbReference>
<sequence>MGAPAKSFRVALGALIIKEKLGISDRETVEQIKENPYLQYFIGMFSYINEAPFDASMLVHFRERISAELVNKVNQETIKRMLETTSLTLATESTESTQKKTEESEKEDNASKNRGKLILDATCAPADISYPTDLELLNQAYYRQNE</sequence>
<organism evidence="3 4">
    <name type="scientific">Nostoc sphaeroides CCNUC1</name>
    <dbReference type="NCBI Taxonomy" id="2653204"/>
    <lineage>
        <taxon>Bacteria</taxon>
        <taxon>Bacillati</taxon>
        <taxon>Cyanobacteriota</taxon>
        <taxon>Cyanophyceae</taxon>
        <taxon>Nostocales</taxon>
        <taxon>Nostocaceae</taxon>
        <taxon>Nostoc</taxon>
    </lineage>
</organism>
<feature type="compositionally biased region" description="Basic and acidic residues" evidence="1">
    <location>
        <begin position="97"/>
        <end position="111"/>
    </location>
</feature>
<accession>A0A5P8WD15</accession>
<dbReference type="InterPro" id="IPR008490">
    <property type="entry name" value="Transposase_InsH_N"/>
</dbReference>
<feature type="region of interest" description="Disordered" evidence="1">
    <location>
        <begin position="87"/>
        <end position="114"/>
    </location>
</feature>
<feature type="compositionally biased region" description="Low complexity" evidence="1">
    <location>
        <begin position="87"/>
        <end position="96"/>
    </location>
</feature>
<evidence type="ECO:0000256" key="1">
    <source>
        <dbReference type="SAM" id="MobiDB-lite"/>
    </source>
</evidence>
<proteinExistence type="predicted"/>
<dbReference type="AlphaFoldDB" id="A0A5P8WD15"/>
<evidence type="ECO:0000313" key="4">
    <source>
        <dbReference type="Proteomes" id="UP000326678"/>
    </source>
</evidence>
<gene>
    <name evidence="3" type="ORF">GXM_08004</name>
</gene>
<dbReference type="Pfam" id="PF05598">
    <property type="entry name" value="DUF772"/>
    <property type="match status" value="1"/>
</dbReference>
<protein>
    <submittedName>
        <fullName evidence="3">IS5 family transposase</fullName>
    </submittedName>
</protein>
<keyword evidence="4" id="KW-1185">Reference proteome</keyword>
<feature type="domain" description="Transposase InsH N-terminal" evidence="2">
    <location>
        <begin position="2"/>
        <end position="64"/>
    </location>
</feature>
<reference evidence="3 4" key="1">
    <citation type="submission" date="2019-10" db="EMBL/GenBank/DDBJ databases">
        <title>Genomic and transcriptomic insights into the perfect genentic adaptation of a filamentous nitrogen-fixing cyanobacterium to rice fields.</title>
        <authorList>
            <person name="Chen Z."/>
        </authorList>
    </citation>
    <scope>NUCLEOTIDE SEQUENCE [LARGE SCALE GENOMIC DNA]</scope>
    <source>
        <strain evidence="3">CCNUC1</strain>
    </source>
</reference>
<dbReference type="PANTHER" id="PTHR33803">
    <property type="entry name" value="IS1478 TRANSPOSASE"/>
    <property type="match status" value="1"/>
</dbReference>
<evidence type="ECO:0000313" key="3">
    <source>
        <dbReference type="EMBL" id="QFS50510.1"/>
    </source>
</evidence>
<dbReference type="EMBL" id="CP045227">
    <property type="protein sequence ID" value="QFS50510.1"/>
    <property type="molecule type" value="Genomic_DNA"/>
</dbReference>
<evidence type="ECO:0000259" key="2">
    <source>
        <dbReference type="Pfam" id="PF05598"/>
    </source>
</evidence>
<dbReference type="PANTHER" id="PTHR33803:SF3">
    <property type="entry name" value="BLL1974 PROTEIN"/>
    <property type="match status" value="1"/>
</dbReference>
<dbReference type="KEGG" id="nsh:GXM_08004"/>